<proteinExistence type="predicted"/>
<evidence type="ECO:0000313" key="2">
    <source>
        <dbReference type="Proteomes" id="UP000801492"/>
    </source>
</evidence>
<reference evidence="1" key="1">
    <citation type="submission" date="2019-08" db="EMBL/GenBank/DDBJ databases">
        <title>The genome of the North American firefly Photinus pyralis.</title>
        <authorList>
            <consortium name="Photinus pyralis genome working group"/>
            <person name="Fallon T.R."/>
            <person name="Sander Lower S.E."/>
            <person name="Weng J.-K."/>
        </authorList>
    </citation>
    <scope>NUCLEOTIDE SEQUENCE</scope>
    <source>
        <strain evidence="1">TRF0915ILg1</strain>
        <tissue evidence="1">Whole body</tissue>
    </source>
</reference>
<comment type="caution">
    <text evidence="1">The sequence shown here is derived from an EMBL/GenBank/DDBJ whole genome shotgun (WGS) entry which is preliminary data.</text>
</comment>
<dbReference type="AlphaFoldDB" id="A0A8K0CN38"/>
<dbReference type="Proteomes" id="UP000801492">
    <property type="component" value="Unassembled WGS sequence"/>
</dbReference>
<name>A0A8K0CN38_IGNLU</name>
<keyword evidence="2" id="KW-1185">Reference proteome</keyword>
<dbReference type="EMBL" id="VTPC01075404">
    <property type="protein sequence ID" value="KAF2888636.1"/>
    <property type="molecule type" value="Genomic_DNA"/>
</dbReference>
<accession>A0A8K0CN38</accession>
<protein>
    <submittedName>
        <fullName evidence="1">Uncharacterized protein</fullName>
    </submittedName>
</protein>
<sequence>MLSNIIKRCIITRRKDNIKTIVALFQQRNNSSTSNQNIVRSKLPDIEIPNVFIEDVIFRGLDKWGDKIAVVSYTFHVMINFLAHIKENSKHHLDKTLITSCVLA</sequence>
<organism evidence="1 2">
    <name type="scientific">Ignelater luminosus</name>
    <name type="common">Cucubano</name>
    <name type="synonym">Pyrophorus luminosus</name>
    <dbReference type="NCBI Taxonomy" id="2038154"/>
    <lineage>
        <taxon>Eukaryota</taxon>
        <taxon>Metazoa</taxon>
        <taxon>Ecdysozoa</taxon>
        <taxon>Arthropoda</taxon>
        <taxon>Hexapoda</taxon>
        <taxon>Insecta</taxon>
        <taxon>Pterygota</taxon>
        <taxon>Neoptera</taxon>
        <taxon>Endopterygota</taxon>
        <taxon>Coleoptera</taxon>
        <taxon>Polyphaga</taxon>
        <taxon>Elateriformia</taxon>
        <taxon>Elateroidea</taxon>
        <taxon>Elateridae</taxon>
        <taxon>Agrypninae</taxon>
        <taxon>Pyrophorini</taxon>
        <taxon>Ignelater</taxon>
    </lineage>
</organism>
<gene>
    <name evidence="1" type="ORF">ILUMI_17537</name>
</gene>
<evidence type="ECO:0000313" key="1">
    <source>
        <dbReference type="EMBL" id="KAF2888636.1"/>
    </source>
</evidence>